<dbReference type="Proteomes" id="UP000468443">
    <property type="component" value="Unassembled WGS sequence"/>
</dbReference>
<comment type="caution">
    <text evidence="3">The sequence shown here is derived from an EMBL/GenBank/DDBJ whole genome shotgun (WGS) entry which is preliminary data.</text>
</comment>
<dbReference type="AlphaFoldDB" id="A0A6P0U9A2"/>
<gene>
    <name evidence="3" type="ORF">GWK09_03750</name>
</gene>
<feature type="coiled-coil region" evidence="1">
    <location>
        <begin position="156"/>
        <end position="191"/>
    </location>
</feature>
<dbReference type="InterPro" id="IPR011009">
    <property type="entry name" value="Kinase-like_dom_sf"/>
</dbReference>
<dbReference type="PANTHER" id="PTHR21064">
    <property type="entry name" value="AMINOGLYCOSIDE PHOSPHOTRANSFERASE DOMAIN-CONTAINING PROTEIN-RELATED"/>
    <property type="match status" value="1"/>
</dbReference>
<dbReference type="Pfam" id="PF01636">
    <property type="entry name" value="APH"/>
    <property type="match status" value="1"/>
</dbReference>
<dbReference type="PANTHER" id="PTHR21064:SF5">
    <property type="entry name" value="SLR1880 PROTEIN"/>
    <property type="match status" value="1"/>
</dbReference>
<dbReference type="RefSeq" id="WP_163691663.1">
    <property type="nucleotide sequence ID" value="NZ_FXTW01000001.1"/>
</dbReference>
<dbReference type="SUPFAM" id="SSF56112">
    <property type="entry name" value="Protein kinase-like (PK-like)"/>
    <property type="match status" value="1"/>
</dbReference>
<keyword evidence="1" id="KW-0175">Coiled coil</keyword>
<reference evidence="3 4" key="1">
    <citation type="submission" date="2020-01" db="EMBL/GenBank/DDBJ databases">
        <title>Muriicola jejuensis KCTC 22299.</title>
        <authorList>
            <person name="Wang G."/>
        </authorList>
    </citation>
    <scope>NUCLEOTIDE SEQUENCE [LARGE SCALE GENOMIC DNA]</scope>
    <source>
        <strain evidence="3 4">KCTC 22299</strain>
    </source>
</reference>
<accession>A0A6P0U9A2</accession>
<sequence>MRGITPEEALGHFVIERKSYGIEPLLRGYINDTYTIKDGQTPVFLLQRINKNVFRDIPGLMDNLEAILPSLNGEGYYPVSFLYTKSRRPYYKDEEGEYWRLMSFVPHAESFDYTSDPGIATEAGRILGIFHKLIGDIPPETLKEVLPGFHDLGKRKEEFRSALENASRERKEKAAEQIAFADQLLDELEKEDLKELPIRICHNDTKLNNFLFSSETGKGQCLVDLDTVMPGFLHFDMGDAIRTLANPNPEDEIDLAKISFDLNMVRYFLKGIRESGLALKGDEKPAIAHGAVLMPFLHGLRALTDFLQNDRYYRVSYPDENLNRCKSLFAVAERARDHKAEIIAISEEVFGGEEII</sequence>
<evidence type="ECO:0000259" key="2">
    <source>
        <dbReference type="Pfam" id="PF01636"/>
    </source>
</evidence>
<evidence type="ECO:0000313" key="3">
    <source>
        <dbReference type="EMBL" id="NER09617.1"/>
    </source>
</evidence>
<evidence type="ECO:0000256" key="1">
    <source>
        <dbReference type="SAM" id="Coils"/>
    </source>
</evidence>
<protein>
    <submittedName>
        <fullName evidence="3">Phosphotransferase</fullName>
    </submittedName>
</protein>
<feature type="domain" description="Aminoglycoside phosphotransferase" evidence="2">
    <location>
        <begin position="22"/>
        <end position="249"/>
    </location>
</feature>
<dbReference type="EMBL" id="JAABOP010000001">
    <property type="protein sequence ID" value="NER09617.1"/>
    <property type="molecule type" value="Genomic_DNA"/>
</dbReference>
<dbReference type="GO" id="GO:0016740">
    <property type="term" value="F:transferase activity"/>
    <property type="evidence" value="ECO:0007669"/>
    <property type="project" value="UniProtKB-KW"/>
</dbReference>
<keyword evidence="4" id="KW-1185">Reference proteome</keyword>
<dbReference type="InterPro" id="IPR002575">
    <property type="entry name" value="Aminoglycoside_PTrfase"/>
</dbReference>
<dbReference type="InterPro" id="IPR050249">
    <property type="entry name" value="Pseudomonas-type_ThrB"/>
</dbReference>
<keyword evidence="3" id="KW-0808">Transferase</keyword>
<organism evidence="3 4">
    <name type="scientific">Muriicola jejuensis</name>
    <dbReference type="NCBI Taxonomy" id="504488"/>
    <lineage>
        <taxon>Bacteria</taxon>
        <taxon>Pseudomonadati</taxon>
        <taxon>Bacteroidota</taxon>
        <taxon>Flavobacteriia</taxon>
        <taxon>Flavobacteriales</taxon>
        <taxon>Flavobacteriaceae</taxon>
        <taxon>Muriicola</taxon>
    </lineage>
</organism>
<evidence type="ECO:0000313" key="4">
    <source>
        <dbReference type="Proteomes" id="UP000468443"/>
    </source>
</evidence>
<proteinExistence type="predicted"/>
<dbReference type="Gene3D" id="3.90.1200.10">
    <property type="match status" value="1"/>
</dbReference>
<name>A0A6P0U9A2_9FLAO</name>